<dbReference type="SUPFAM" id="SSF52029">
    <property type="entry name" value="GroEL apical domain-like"/>
    <property type="match status" value="1"/>
</dbReference>
<dbReference type="GO" id="GO:0016887">
    <property type="term" value="F:ATP hydrolysis activity"/>
    <property type="evidence" value="ECO:0007669"/>
    <property type="project" value="InterPro"/>
</dbReference>
<evidence type="ECO:0000256" key="2">
    <source>
        <dbReference type="ARBA" id="ARBA00022741"/>
    </source>
</evidence>
<dbReference type="SUPFAM" id="SSF48592">
    <property type="entry name" value="GroEL equatorial domain-like"/>
    <property type="match status" value="1"/>
</dbReference>
<comment type="similarity">
    <text evidence="1 5">Belongs to the TCP-1 chaperonin family.</text>
</comment>
<dbReference type="AlphaFoldDB" id="A9A3Y8"/>
<evidence type="ECO:0000313" key="7">
    <source>
        <dbReference type="EMBL" id="ABX13688.1"/>
    </source>
</evidence>
<evidence type="ECO:0000256" key="6">
    <source>
        <dbReference type="SAM" id="MobiDB-lite"/>
    </source>
</evidence>
<dbReference type="KEGG" id="nmr:Nmar_1792"/>
<dbReference type="GO" id="GO:0140662">
    <property type="term" value="F:ATP-dependent protein folding chaperone"/>
    <property type="evidence" value="ECO:0007669"/>
    <property type="project" value="InterPro"/>
</dbReference>
<dbReference type="Proteomes" id="UP000000792">
    <property type="component" value="Chromosome"/>
</dbReference>
<dbReference type="PRINTS" id="PR00304">
    <property type="entry name" value="TCOMPLEXTCP1"/>
</dbReference>
<organism evidence="7 8">
    <name type="scientific">Nitrosopumilus maritimus (strain SCM1)</name>
    <dbReference type="NCBI Taxonomy" id="436308"/>
    <lineage>
        <taxon>Archaea</taxon>
        <taxon>Nitrososphaerota</taxon>
        <taxon>Nitrososphaeria</taxon>
        <taxon>Nitrosopumilales</taxon>
        <taxon>Nitrosopumilaceae</taxon>
        <taxon>Nitrosopumilus</taxon>
    </lineage>
</organism>
<dbReference type="InterPro" id="IPR017998">
    <property type="entry name" value="Chaperone_TCP-1"/>
</dbReference>
<dbReference type="InterPro" id="IPR027413">
    <property type="entry name" value="GROEL-like_equatorial_sf"/>
</dbReference>
<dbReference type="InterPro" id="IPR002423">
    <property type="entry name" value="Cpn60/GroEL/TCP-1"/>
</dbReference>
<sequence length="570" mass="60921">MAMQATSKGNMPVVLLKEGGSETKGRDAQKNNIAASKIVAEIVHTSLGPRGMDKMLVDSLGDVTITNDGATILKEIDVQHPAAKMLVEISKTTDNEVGDGTTSAVVLAGALLENAESLIDQDVHPTIIVDGYRKAGRKAKQFLESISDKISPNDKNILNKIAKTSMQTKLVRKDSDQLADIIVKSVLAVAEKDSESYDVDIDDIKVEKKAGGSIKDSMIVQGIVLDKEIVHGGMPRKINEAKIALINTALEISKTETDAKINISNPQQLKSFLDEENRMLKTMVDKVIGSGANVVLCQKGIDDMAQHYLAKAGIIAVRRIKESDLTKLAKATGARIVTNLDDLFEKDLGSADLVEERKIEEDKWVFVEGCKHPKSVTLLLRGGSQRVVDEVERSVHDALMVVKDVIEKPEIVAGGGAPETYAATKLRNWAKSLEGREQLAAEKFADALEAIPLTLSENAGMDPIDTLTLLRSKQQKGEKWTGIDVMKGKIANMKSSDIIEPLAVKLQIVSASAEAACMILRIDDVIATQKSAGGPPGGGEGGMPPGMGGMPPGMPGMGGMGGMPDMGGMM</sequence>
<dbReference type="GO" id="GO:0051082">
    <property type="term" value="F:unfolded protein binding"/>
    <property type="evidence" value="ECO:0000318"/>
    <property type="project" value="GO_Central"/>
</dbReference>
<dbReference type="InterPro" id="IPR053374">
    <property type="entry name" value="TCP-1_chaperonin"/>
</dbReference>
<reference evidence="7 8" key="1">
    <citation type="journal article" date="2010" name="Proc. Natl. Acad. Sci. U.S.A.">
        <title>Nitrosopumilus maritimus genome reveals unique mechanisms for nitrification and autotrophy in globally distributed marine crenarchaea.</title>
        <authorList>
            <person name="Walker C.B."/>
            <person name="de la Torre J.R."/>
            <person name="Klotz M.G."/>
            <person name="Urakawa H."/>
            <person name="Pinel N."/>
            <person name="Arp D.J."/>
            <person name="Brochier-Armanet C."/>
            <person name="Chain P.S."/>
            <person name="Chan P.P."/>
            <person name="Gollabgir A."/>
            <person name="Hemp J."/>
            <person name="Hugler M."/>
            <person name="Karr E.A."/>
            <person name="Konneke M."/>
            <person name="Shin M."/>
            <person name="Lawton T.J."/>
            <person name="Lowe T."/>
            <person name="Martens-Habbena W."/>
            <person name="Sayavedra-Soto L.A."/>
            <person name="Lang D."/>
            <person name="Sievert S.M."/>
            <person name="Rosenzweig A.C."/>
            <person name="Manning G."/>
            <person name="Stahl D.A."/>
        </authorList>
    </citation>
    <scope>NUCLEOTIDE SEQUENCE [LARGE SCALE GENOMIC DNA]</scope>
    <source>
        <strain evidence="7 8">SCM1</strain>
    </source>
</reference>
<dbReference type="EMBL" id="CP000866">
    <property type="protein sequence ID" value="ABX13688.1"/>
    <property type="molecule type" value="Genomic_DNA"/>
</dbReference>
<evidence type="ECO:0000256" key="5">
    <source>
        <dbReference type="RuleBase" id="RU004187"/>
    </source>
</evidence>
<dbReference type="HOGENOM" id="CLU_008891_7_3_2"/>
<dbReference type="PhylomeDB" id="A9A3Y8"/>
<dbReference type="Gene3D" id="3.30.260.10">
    <property type="entry name" value="TCP-1-like chaperonin intermediate domain"/>
    <property type="match status" value="1"/>
</dbReference>
<keyword evidence="4 5" id="KW-0143">Chaperone</keyword>
<evidence type="ECO:0000256" key="3">
    <source>
        <dbReference type="ARBA" id="ARBA00022840"/>
    </source>
</evidence>
<dbReference type="PANTHER" id="PTHR11353">
    <property type="entry name" value="CHAPERONIN"/>
    <property type="match status" value="1"/>
</dbReference>
<evidence type="ECO:0000256" key="1">
    <source>
        <dbReference type="ARBA" id="ARBA00008020"/>
    </source>
</evidence>
<name>A9A3Y8_NITMS</name>
<dbReference type="GeneID" id="5773381"/>
<dbReference type="InterPro" id="IPR054827">
    <property type="entry name" value="thermosome_alpha"/>
</dbReference>
<dbReference type="eggNOG" id="arCOG01257">
    <property type="taxonomic scope" value="Archaea"/>
</dbReference>
<dbReference type="FunCoup" id="A9A3Y8">
    <property type="interactions" value="203"/>
</dbReference>
<keyword evidence="2 5" id="KW-0547">Nucleotide-binding</keyword>
<dbReference type="Pfam" id="PF00118">
    <property type="entry name" value="Cpn60_TCP1"/>
    <property type="match status" value="1"/>
</dbReference>
<dbReference type="InterPro" id="IPR002194">
    <property type="entry name" value="Chaperonin_TCP-1_CS"/>
</dbReference>
<proteinExistence type="inferred from homology"/>
<evidence type="ECO:0000313" key="8">
    <source>
        <dbReference type="Proteomes" id="UP000000792"/>
    </source>
</evidence>
<dbReference type="Gene3D" id="3.50.7.10">
    <property type="entry name" value="GroEL"/>
    <property type="match status" value="1"/>
</dbReference>
<keyword evidence="3 5" id="KW-0067">ATP-binding</keyword>
<dbReference type="InterPro" id="IPR027410">
    <property type="entry name" value="TCP-1-like_intermed_sf"/>
</dbReference>
<dbReference type="NCBIfam" id="NF041083">
    <property type="entry name" value="thermosome_beta"/>
    <property type="match status" value="1"/>
</dbReference>
<dbReference type="NCBIfam" id="NF041082">
    <property type="entry name" value="thermosome_alpha"/>
    <property type="match status" value="1"/>
</dbReference>
<dbReference type="RefSeq" id="WP_012216174.1">
    <property type="nucleotide sequence ID" value="NC_010085.1"/>
</dbReference>
<dbReference type="NCBIfam" id="TIGR02339">
    <property type="entry name" value="thermosome_arch"/>
    <property type="match status" value="1"/>
</dbReference>
<dbReference type="SUPFAM" id="SSF54849">
    <property type="entry name" value="GroEL-intermediate domain like"/>
    <property type="match status" value="1"/>
</dbReference>
<dbReference type="CDD" id="cd03343">
    <property type="entry name" value="cpn60"/>
    <property type="match status" value="1"/>
</dbReference>
<feature type="compositionally biased region" description="Gly residues" evidence="6">
    <location>
        <begin position="534"/>
        <end position="553"/>
    </location>
</feature>
<protein>
    <submittedName>
        <fullName evidence="7">Thermosome</fullName>
    </submittedName>
</protein>
<dbReference type="GO" id="GO:0006457">
    <property type="term" value="P:protein folding"/>
    <property type="evidence" value="ECO:0000318"/>
    <property type="project" value="GO_Central"/>
</dbReference>
<dbReference type="STRING" id="436308.Nmar_1792"/>
<dbReference type="OrthoDB" id="9362at2157"/>
<dbReference type="Gene3D" id="1.10.560.10">
    <property type="entry name" value="GroEL-like equatorial domain"/>
    <property type="match status" value="1"/>
</dbReference>
<dbReference type="InParanoid" id="A9A3Y8"/>
<dbReference type="InterPro" id="IPR027409">
    <property type="entry name" value="GroEL-like_apical_dom_sf"/>
</dbReference>
<dbReference type="EnsemblBacteria" id="ABX13688">
    <property type="protein sequence ID" value="ABX13688"/>
    <property type="gene ID" value="Nmar_1792"/>
</dbReference>
<accession>A9A3Y8</accession>
<keyword evidence="8" id="KW-1185">Reference proteome</keyword>
<dbReference type="GO" id="GO:0005524">
    <property type="term" value="F:ATP binding"/>
    <property type="evidence" value="ECO:0007669"/>
    <property type="project" value="UniProtKB-KW"/>
</dbReference>
<gene>
    <name evidence="7" type="ordered locus">Nmar_1792</name>
</gene>
<dbReference type="InterPro" id="IPR012714">
    <property type="entry name" value="Thermosome_arc"/>
</dbReference>
<feature type="region of interest" description="Disordered" evidence="6">
    <location>
        <begin position="530"/>
        <end position="553"/>
    </location>
</feature>
<dbReference type="PROSITE" id="PS00751">
    <property type="entry name" value="TCP1_2"/>
    <property type="match status" value="1"/>
</dbReference>
<evidence type="ECO:0000256" key="4">
    <source>
        <dbReference type="ARBA" id="ARBA00023186"/>
    </source>
</evidence>